<evidence type="ECO:0000259" key="3">
    <source>
        <dbReference type="Pfam" id="PF01979"/>
    </source>
</evidence>
<comment type="similarity">
    <text evidence="1">Belongs to the metallo-dependent hydrolases superfamily. ATZ/TRZ family.</text>
</comment>
<dbReference type="InterPro" id="IPR006680">
    <property type="entry name" value="Amidohydro-rel"/>
</dbReference>
<comment type="caution">
    <text evidence="4">The sequence shown here is derived from an EMBL/GenBank/DDBJ whole genome shotgun (WGS) entry which is preliminary data.</text>
</comment>
<dbReference type="SUPFAM" id="SSF51556">
    <property type="entry name" value="Metallo-dependent hydrolases"/>
    <property type="match status" value="1"/>
</dbReference>
<keyword evidence="2" id="KW-0378">Hydrolase</keyword>
<dbReference type="InterPro" id="IPR032466">
    <property type="entry name" value="Metal_Hydrolase"/>
</dbReference>
<evidence type="ECO:0000313" key="5">
    <source>
        <dbReference type="Proteomes" id="UP001367030"/>
    </source>
</evidence>
<sequence>MLTATTTTSQHTIDCAWLLQDPGAQAAQADMRITIGDDGRIASVAPIGSKATGPRQLVLPALSNAHDHGRTFRSATLGAFDKPLESWIPFLGTVPGLDPYICAATSFARSVRHGVANLMVHYTGVQGGMPYVDEARQVARAAKDVGARIGFAVSIRERNGIAYADNASVLKALRPGIRDAVAGRLSVKPIPPAQYLEQVDDVARMLQEGGYTDHVTAQYGPAAVHWCSTPLLEAIARASADTGRPVHMHCLETPYQRAWADKHHPQGMVRFLDDIGLLSPRLTLAHCAMARPDELALLAERGVTIAVNTSSNLYLKSGIAPVPEMLRQGCRIAMGLDSTGFDEDDDALREMRIAYQLHRGWGFERTMTREQLWRFAGCHGPRSVSGSGAIATGRLTPGAPADIVVLDWDKLDDDMLFPDVDPLDLLLARANGTHIAKVIIGGRTVVEAGRVQGIDEPALRAELIASARAALAADNRHAAWLNTLRELAEDLAPFYRGGLGDCCA</sequence>
<evidence type="ECO:0000313" key="4">
    <source>
        <dbReference type="EMBL" id="MEJ8858468.1"/>
    </source>
</evidence>
<dbReference type="Proteomes" id="UP001367030">
    <property type="component" value="Unassembled WGS sequence"/>
</dbReference>
<reference evidence="4 5" key="1">
    <citation type="submission" date="2024-03" db="EMBL/GenBank/DDBJ databases">
        <title>Novel species of the genus Variovorax.</title>
        <authorList>
            <person name="Liu Q."/>
            <person name="Xin Y.-H."/>
        </authorList>
    </citation>
    <scope>NUCLEOTIDE SEQUENCE [LARGE SCALE GENOMIC DNA]</scope>
    <source>
        <strain evidence="4 5">KACC 18901</strain>
    </source>
</reference>
<evidence type="ECO:0000256" key="1">
    <source>
        <dbReference type="ARBA" id="ARBA00006745"/>
    </source>
</evidence>
<proteinExistence type="inferred from homology"/>
<dbReference type="EMBL" id="JBBKZS010000017">
    <property type="protein sequence ID" value="MEJ8858468.1"/>
    <property type="molecule type" value="Genomic_DNA"/>
</dbReference>
<dbReference type="InterPro" id="IPR011059">
    <property type="entry name" value="Metal-dep_hydrolase_composite"/>
</dbReference>
<name>A0ABU8XF34_9BURK</name>
<dbReference type="PANTHER" id="PTHR43794:SF11">
    <property type="entry name" value="AMIDOHYDROLASE-RELATED DOMAIN-CONTAINING PROTEIN"/>
    <property type="match status" value="1"/>
</dbReference>
<feature type="domain" description="Amidohydrolase-related" evidence="3">
    <location>
        <begin position="57"/>
        <end position="445"/>
    </location>
</feature>
<dbReference type="RefSeq" id="WP_340338527.1">
    <property type="nucleotide sequence ID" value="NZ_JBBKZS010000017.1"/>
</dbReference>
<organism evidence="4 5">
    <name type="scientific">Variovorax robiniae</name>
    <dbReference type="NCBI Taxonomy" id="1836199"/>
    <lineage>
        <taxon>Bacteria</taxon>
        <taxon>Pseudomonadati</taxon>
        <taxon>Pseudomonadota</taxon>
        <taxon>Betaproteobacteria</taxon>
        <taxon>Burkholderiales</taxon>
        <taxon>Comamonadaceae</taxon>
        <taxon>Variovorax</taxon>
    </lineage>
</organism>
<accession>A0ABU8XF34</accession>
<protein>
    <submittedName>
        <fullName evidence="4">Amidohydrolase family protein</fullName>
    </submittedName>
</protein>
<gene>
    <name evidence="4" type="ORF">WKW79_28125</name>
</gene>
<dbReference type="Gene3D" id="3.20.20.140">
    <property type="entry name" value="Metal-dependent hydrolases"/>
    <property type="match status" value="1"/>
</dbReference>
<dbReference type="InterPro" id="IPR050287">
    <property type="entry name" value="MTA/SAH_deaminase"/>
</dbReference>
<dbReference type="Gene3D" id="2.30.40.10">
    <property type="entry name" value="Urease, subunit C, domain 1"/>
    <property type="match status" value="1"/>
</dbReference>
<dbReference type="PANTHER" id="PTHR43794">
    <property type="entry name" value="AMINOHYDROLASE SSNA-RELATED"/>
    <property type="match status" value="1"/>
</dbReference>
<dbReference type="Pfam" id="PF01979">
    <property type="entry name" value="Amidohydro_1"/>
    <property type="match status" value="1"/>
</dbReference>
<dbReference type="SUPFAM" id="SSF51338">
    <property type="entry name" value="Composite domain of metallo-dependent hydrolases"/>
    <property type="match status" value="1"/>
</dbReference>
<keyword evidence="5" id="KW-1185">Reference proteome</keyword>
<evidence type="ECO:0000256" key="2">
    <source>
        <dbReference type="ARBA" id="ARBA00022801"/>
    </source>
</evidence>